<evidence type="ECO:0000313" key="1">
    <source>
        <dbReference type="EMBL" id="KAJ0211111.1"/>
    </source>
</evidence>
<sequence length="96" mass="10697">MVITKRSKIKSGYVSKVIFVCDRNGVYRGTNASGRNTGINKIDCPLELGHAFAKQLIKDECRMVKDMIDNDVPQRNILSNLKSQNEHNPSSCSSPD</sequence>
<comment type="caution">
    <text evidence="1">The sequence shown here is derived from an EMBL/GenBank/DDBJ whole genome shotgun (WGS) entry which is preliminary data.</text>
</comment>
<gene>
    <name evidence="1" type="ORF">LSAT_V11C400176810</name>
</gene>
<dbReference type="EMBL" id="NBSK02000004">
    <property type="protein sequence ID" value="KAJ0211111.1"/>
    <property type="molecule type" value="Genomic_DNA"/>
</dbReference>
<proteinExistence type="predicted"/>
<reference evidence="1 2" key="1">
    <citation type="journal article" date="2017" name="Nat. Commun.">
        <title>Genome assembly with in vitro proximity ligation data and whole-genome triplication in lettuce.</title>
        <authorList>
            <person name="Reyes-Chin-Wo S."/>
            <person name="Wang Z."/>
            <person name="Yang X."/>
            <person name="Kozik A."/>
            <person name="Arikit S."/>
            <person name="Song C."/>
            <person name="Xia L."/>
            <person name="Froenicke L."/>
            <person name="Lavelle D.O."/>
            <person name="Truco M.J."/>
            <person name="Xia R."/>
            <person name="Zhu S."/>
            <person name="Xu C."/>
            <person name="Xu H."/>
            <person name="Xu X."/>
            <person name="Cox K."/>
            <person name="Korf I."/>
            <person name="Meyers B.C."/>
            <person name="Michelmore R.W."/>
        </authorList>
    </citation>
    <scope>NUCLEOTIDE SEQUENCE [LARGE SCALE GENOMIC DNA]</scope>
    <source>
        <strain evidence="2">cv. Salinas</strain>
        <tissue evidence="1">Seedlings</tissue>
    </source>
</reference>
<organism evidence="1 2">
    <name type="scientific">Lactuca sativa</name>
    <name type="common">Garden lettuce</name>
    <dbReference type="NCBI Taxonomy" id="4236"/>
    <lineage>
        <taxon>Eukaryota</taxon>
        <taxon>Viridiplantae</taxon>
        <taxon>Streptophyta</taxon>
        <taxon>Embryophyta</taxon>
        <taxon>Tracheophyta</taxon>
        <taxon>Spermatophyta</taxon>
        <taxon>Magnoliopsida</taxon>
        <taxon>eudicotyledons</taxon>
        <taxon>Gunneridae</taxon>
        <taxon>Pentapetalae</taxon>
        <taxon>asterids</taxon>
        <taxon>campanulids</taxon>
        <taxon>Asterales</taxon>
        <taxon>Asteraceae</taxon>
        <taxon>Cichorioideae</taxon>
        <taxon>Cichorieae</taxon>
        <taxon>Lactucinae</taxon>
        <taxon>Lactuca</taxon>
    </lineage>
</organism>
<dbReference type="Proteomes" id="UP000235145">
    <property type="component" value="Unassembled WGS sequence"/>
</dbReference>
<evidence type="ECO:0000313" key="2">
    <source>
        <dbReference type="Proteomes" id="UP000235145"/>
    </source>
</evidence>
<protein>
    <submittedName>
        <fullName evidence="1">Uncharacterized protein</fullName>
    </submittedName>
</protein>
<accession>A0A9R1VRC2</accession>
<dbReference type="AlphaFoldDB" id="A0A9R1VRC2"/>
<keyword evidence="2" id="KW-1185">Reference proteome</keyword>
<name>A0A9R1VRC2_LACSA</name>